<evidence type="ECO:0000256" key="1">
    <source>
        <dbReference type="ARBA" id="ARBA00022603"/>
    </source>
</evidence>
<evidence type="ECO:0000259" key="4">
    <source>
        <dbReference type="Pfam" id="PF13649"/>
    </source>
</evidence>
<dbReference type="PANTHER" id="PTHR13610">
    <property type="entry name" value="METHYLTRANSFERASE DOMAIN-CONTAINING PROTEIN"/>
    <property type="match status" value="1"/>
</dbReference>
<dbReference type="CDD" id="cd02440">
    <property type="entry name" value="AdoMet_MTases"/>
    <property type="match status" value="1"/>
</dbReference>
<evidence type="ECO:0000313" key="5">
    <source>
        <dbReference type="EMBL" id="HGQ35241.1"/>
    </source>
</evidence>
<dbReference type="InterPro" id="IPR026170">
    <property type="entry name" value="FAM173A/B"/>
</dbReference>
<dbReference type="InterPro" id="IPR029063">
    <property type="entry name" value="SAM-dependent_MTases_sf"/>
</dbReference>
<keyword evidence="3" id="KW-0949">S-adenosyl-L-methionine</keyword>
<keyword evidence="1 5" id="KW-0489">Methyltransferase</keyword>
<keyword evidence="2 5" id="KW-0808">Transferase</keyword>
<dbReference type="InterPro" id="IPR041698">
    <property type="entry name" value="Methyltransf_25"/>
</dbReference>
<dbReference type="Pfam" id="PF13649">
    <property type="entry name" value="Methyltransf_25"/>
    <property type="match status" value="1"/>
</dbReference>
<organism evidence="5">
    <name type="scientific">Ignisphaera aggregans</name>
    <dbReference type="NCBI Taxonomy" id="334771"/>
    <lineage>
        <taxon>Archaea</taxon>
        <taxon>Thermoproteota</taxon>
        <taxon>Thermoprotei</taxon>
        <taxon>Desulfurococcales</taxon>
        <taxon>Desulfurococcaceae</taxon>
        <taxon>Ignisphaera</taxon>
    </lineage>
</organism>
<evidence type="ECO:0000256" key="3">
    <source>
        <dbReference type="ARBA" id="ARBA00022691"/>
    </source>
</evidence>
<reference evidence="5" key="1">
    <citation type="journal article" date="2020" name="mSystems">
        <title>Genome- and Community-Level Interaction Insights into Carbon Utilization and Element Cycling Functions of Hydrothermarchaeota in Hydrothermal Sediment.</title>
        <authorList>
            <person name="Zhou Z."/>
            <person name="Liu Y."/>
            <person name="Xu W."/>
            <person name="Pan J."/>
            <person name="Luo Z.H."/>
            <person name="Li M."/>
        </authorList>
    </citation>
    <scope>NUCLEOTIDE SEQUENCE</scope>
    <source>
        <strain evidence="5">SpSt-667</strain>
    </source>
</reference>
<gene>
    <name evidence="5" type="ORF">ENU41_00990</name>
</gene>
<dbReference type="AlphaFoldDB" id="A0A832C739"/>
<dbReference type="Gene3D" id="3.40.50.150">
    <property type="entry name" value="Vaccinia Virus protein VP39"/>
    <property type="match status" value="1"/>
</dbReference>
<name>A0A832C739_9CREN</name>
<dbReference type="GO" id="GO:0016279">
    <property type="term" value="F:protein-lysine N-methyltransferase activity"/>
    <property type="evidence" value="ECO:0007669"/>
    <property type="project" value="InterPro"/>
</dbReference>
<comment type="caution">
    <text evidence="5">The sequence shown here is derived from an EMBL/GenBank/DDBJ whole genome shotgun (WGS) entry which is preliminary data.</text>
</comment>
<proteinExistence type="predicted"/>
<feature type="domain" description="Methyltransferase" evidence="4">
    <location>
        <begin position="64"/>
        <end position="141"/>
    </location>
</feature>
<dbReference type="PANTHER" id="PTHR13610:SF11">
    <property type="entry name" value="METHYLTRANSFERASE DOMAIN-CONTAINING PROTEIN"/>
    <property type="match status" value="1"/>
</dbReference>
<accession>A0A832C739</accession>
<sequence>MYVYLSIMWDNDLNKLLQDLIDVAHLWEKLGVTYGYVEAPWAPTPNEVIEFVLDLGSINSKDIVFDLGCGDGRIVIGAAKRGAKAICIEIDDKLIEIARTKAREQDVEDRITFINSDIINVDLSSASIVYIYLTTNVINRLKNKIISELRPGTMIISLDYSMDWLQPLDVEELYVGTKRYRVYLYII</sequence>
<dbReference type="SUPFAM" id="SSF53335">
    <property type="entry name" value="S-adenosyl-L-methionine-dependent methyltransferases"/>
    <property type="match status" value="1"/>
</dbReference>
<dbReference type="EMBL" id="DTCK01000008">
    <property type="protein sequence ID" value="HGQ35241.1"/>
    <property type="molecule type" value="Genomic_DNA"/>
</dbReference>
<dbReference type="GO" id="GO:0032259">
    <property type="term" value="P:methylation"/>
    <property type="evidence" value="ECO:0007669"/>
    <property type="project" value="UniProtKB-KW"/>
</dbReference>
<protein>
    <submittedName>
        <fullName evidence="5">Methyltransferase domain-containing protein</fullName>
    </submittedName>
</protein>
<evidence type="ECO:0000256" key="2">
    <source>
        <dbReference type="ARBA" id="ARBA00022679"/>
    </source>
</evidence>